<keyword evidence="1 3" id="KW-0479">Metal-binding</keyword>
<comment type="function">
    <text evidence="1">Has an organic peroxide-dependent peroxidase activity.</text>
</comment>
<dbReference type="RefSeq" id="WP_111000775.1">
    <property type="nucleotide sequence ID" value="NZ_QKTW01000027.1"/>
</dbReference>
<dbReference type="AlphaFoldDB" id="A0A2W2A749"/>
<feature type="signal peptide" evidence="4">
    <location>
        <begin position="1"/>
        <end position="25"/>
    </location>
</feature>
<reference evidence="6 7" key="1">
    <citation type="submission" date="2018-06" db="EMBL/GenBank/DDBJ databases">
        <title>Mucibacter soli gen. nov., sp. nov., a new member of the family Chitinophagaceae producing mucin.</title>
        <authorList>
            <person name="Kim M.-K."/>
            <person name="Park S."/>
            <person name="Kim T.-S."/>
            <person name="Joung Y."/>
            <person name="Han J.-H."/>
            <person name="Kim S.B."/>
        </authorList>
    </citation>
    <scope>NUCLEOTIDE SEQUENCE [LARGE SCALE GENOMIC DNA]</scope>
    <source>
        <strain evidence="6 7">R1-15</strain>
    </source>
</reference>
<comment type="similarity">
    <text evidence="1">Belongs to the catalase family.</text>
</comment>
<dbReference type="EC" id="1.11.1.-" evidence="1"/>
<evidence type="ECO:0000313" key="6">
    <source>
        <dbReference type="EMBL" id="PZF71041.1"/>
    </source>
</evidence>
<dbReference type="Pfam" id="PF00199">
    <property type="entry name" value="Catalase"/>
    <property type="match status" value="1"/>
</dbReference>
<comment type="cofactor">
    <cofactor evidence="1">
        <name>heme</name>
        <dbReference type="ChEBI" id="CHEBI:30413"/>
    </cofactor>
</comment>
<dbReference type="EMBL" id="QKTW01000027">
    <property type="protein sequence ID" value="PZF71041.1"/>
    <property type="molecule type" value="Genomic_DNA"/>
</dbReference>
<dbReference type="GO" id="GO:0046872">
    <property type="term" value="F:metal ion binding"/>
    <property type="evidence" value="ECO:0007669"/>
    <property type="project" value="UniProtKB-KW"/>
</dbReference>
<dbReference type="GO" id="GO:0005737">
    <property type="term" value="C:cytoplasm"/>
    <property type="evidence" value="ECO:0007669"/>
    <property type="project" value="TreeGrafter"/>
</dbReference>
<dbReference type="PANTHER" id="PTHR11465:SF62">
    <property type="entry name" value="CATALASE T"/>
    <property type="match status" value="1"/>
</dbReference>
<dbReference type="InterPro" id="IPR020835">
    <property type="entry name" value="Catalase_sf"/>
</dbReference>
<dbReference type="InterPro" id="IPR024168">
    <property type="entry name" value="Catalase_SrpA-type_pred"/>
</dbReference>
<evidence type="ECO:0000256" key="3">
    <source>
        <dbReference type="PIRSR" id="PIRSR000296-2"/>
    </source>
</evidence>
<evidence type="ECO:0000259" key="5">
    <source>
        <dbReference type="SMART" id="SM01060"/>
    </source>
</evidence>
<protein>
    <recommendedName>
        <fullName evidence="1">Catalase-related peroxidase</fullName>
        <ecNumber evidence="1">1.11.1.-</ecNumber>
    </recommendedName>
</protein>
<evidence type="ECO:0000313" key="7">
    <source>
        <dbReference type="Proteomes" id="UP000248745"/>
    </source>
</evidence>
<keyword evidence="7" id="KW-1185">Reference proteome</keyword>
<keyword evidence="1" id="KW-0560">Oxidoreductase</keyword>
<dbReference type="GO" id="GO:0004096">
    <property type="term" value="F:catalase activity"/>
    <property type="evidence" value="ECO:0007669"/>
    <property type="project" value="InterPro"/>
</dbReference>
<name>A0A2W2A749_9BACT</name>
<gene>
    <name evidence="6" type="ORF">DN068_20285</name>
</gene>
<dbReference type="Gene3D" id="2.40.180.10">
    <property type="entry name" value="Catalase core domain"/>
    <property type="match status" value="1"/>
</dbReference>
<keyword evidence="1" id="KW-0575">Peroxidase</keyword>
<evidence type="ECO:0000256" key="1">
    <source>
        <dbReference type="PIRNR" id="PIRNR000296"/>
    </source>
</evidence>
<accession>A0A2W2A749</accession>
<dbReference type="GO" id="GO:0042744">
    <property type="term" value="P:hydrogen peroxide catabolic process"/>
    <property type="evidence" value="ECO:0007669"/>
    <property type="project" value="TreeGrafter"/>
</dbReference>
<dbReference type="InterPro" id="IPR018028">
    <property type="entry name" value="Catalase"/>
</dbReference>
<feature type="chain" id="PRO_5016157414" description="Catalase-related peroxidase" evidence="4">
    <location>
        <begin position="26"/>
        <end position="329"/>
    </location>
</feature>
<dbReference type="OrthoDB" id="9760293at2"/>
<dbReference type="InterPro" id="IPR011614">
    <property type="entry name" value="Catalase_core"/>
</dbReference>
<feature type="domain" description="Catalase core" evidence="5">
    <location>
        <begin position="21"/>
        <end position="329"/>
    </location>
</feature>
<keyword evidence="1 3" id="KW-0408">Iron</keyword>
<sequence length="329" mass="36468">MRRYLFLYFTITLPAFLISISHVHAQTDSLKRSPQDLVNALHTAFGEHHARAVHTKGIFFEGTFTPSGEAATITTAKHLQKEPSKIIVRFSDFTGIPDIPDNAGPANPRGMAIKFIMKDGSTSDIVGHSFNGFPTANSDQFRDLLLSIAHSGAGASKPTALDSFLSTHPLAKRFLTTQKLPVSYATVNYFGVNAFKFTNSKNSACFVRYQFVPEREELLTSAQYEKEDVNYLIDEIQKRIASKPVVFKMYAEIATSDDNINDPSIAWPGSRRKVYLGKLTITKLADNSVVADKALFFIPNNVPAGIEPADPMINFRSAAYPISVKERQQ</sequence>
<evidence type="ECO:0000256" key="4">
    <source>
        <dbReference type="SAM" id="SignalP"/>
    </source>
</evidence>
<comment type="caution">
    <text evidence="6">The sequence shown here is derived from an EMBL/GenBank/DDBJ whole genome shotgun (WGS) entry which is preliminary data.</text>
</comment>
<keyword evidence="4" id="KW-0732">Signal</keyword>
<organism evidence="6 7">
    <name type="scientific">Taibaiella soli</name>
    <dbReference type="NCBI Taxonomy" id="1649169"/>
    <lineage>
        <taxon>Bacteria</taxon>
        <taxon>Pseudomonadati</taxon>
        <taxon>Bacteroidota</taxon>
        <taxon>Chitinophagia</taxon>
        <taxon>Chitinophagales</taxon>
        <taxon>Chitinophagaceae</taxon>
        <taxon>Taibaiella</taxon>
    </lineage>
</organism>
<dbReference type="Gene3D" id="1.20.1280.120">
    <property type="match status" value="1"/>
</dbReference>
<dbReference type="CDD" id="cd08153">
    <property type="entry name" value="srpA_like"/>
    <property type="match status" value="1"/>
</dbReference>
<dbReference type="PANTHER" id="PTHR11465">
    <property type="entry name" value="CATALASE"/>
    <property type="match status" value="1"/>
</dbReference>
<proteinExistence type="inferred from homology"/>
<dbReference type="Proteomes" id="UP000248745">
    <property type="component" value="Unassembled WGS sequence"/>
</dbReference>
<dbReference type="PIRSF" id="PIRSF000296">
    <property type="entry name" value="SrpA"/>
    <property type="match status" value="1"/>
</dbReference>
<keyword evidence="1 3" id="KW-0349">Heme</keyword>
<dbReference type="PROSITE" id="PS51402">
    <property type="entry name" value="CATALASE_3"/>
    <property type="match status" value="1"/>
</dbReference>
<dbReference type="SMART" id="SM01060">
    <property type="entry name" value="Catalase"/>
    <property type="match status" value="1"/>
</dbReference>
<dbReference type="SUPFAM" id="SSF56634">
    <property type="entry name" value="Heme-dependent catalase-like"/>
    <property type="match status" value="1"/>
</dbReference>
<evidence type="ECO:0000256" key="2">
    <source>
        <dbReference type="PIRSR" id="PIRSR000296-1"/>
    </source>
</evidence>
<dbReference type="GO" id="GO:0020037">
    <property type="term" value="F:heme binding"/>
    <property type="evidence" value="ECO:0007669"/>
    <property type="project" value="InterPro"/>
</dbReference>
<feature type="active site" evidence="2">
    <location>
        <position position="54"/>
    </location>
</feature>
<dbReference type="GO" id="GO:0042542">
    <property type="term" value="P:response to hydrogen peroxide"/>
    <property type="evidence" value="ECO:0007669"/>
    <property type="project" value="TreeGrafter"/>
</dbReference>
<feature type="binding site" description="axial binding residue" evidence="3">
    <location>
        <position position="320"/>
    </location>
    <ligand>
        <name>heme</name>
        <dbReference type="ChEBI" id="CHEBI:30413"/>
    </ligand>
    <ligandPart>
        <name>Fe</name>
        <dbReference type="ChEBI" id="CHEBI:18248"/>
    </ligandPart>
</feature>